<gene>
    <name evidence="2" type="ORF">M9458_043371</name>
</gene>
<feature type="compositionally biased region" description="Polar residues" evidence="1">
    <location>
        <begin position="68"/>
        <end position="84"/>
    </location>
</feature>
<evidence type="ECO:0000256" key="1">
    <source>
        <dbReference type="SAM" id="MobiDB-lite"/>
    </source>
</evidence>
<keyword evidence="3" id="KW-1185">Reference proteome</keyword>
<feature type="non-terminal residue" evidence="2">
    <location>
        <position position="1"/>
    </location>
</feature>
<evidence type="ECO:0000313" key="2">
    <source>
        <dbReference type="EMBL" id="KAL0159646.1"/>
    </source>
</evidence>
<proteinExistence type="predicted"/>
<feature type="compositionally biased region" description="Basic and acidic residues" evidence="1">
    <location>
        <begin position="122"/>
        <end position="131"/>
    </location>
</feature>
<protein>
    <submittedName>
        <fullName evidence="2">Uncharacterized protein</fullName>
    </submittedName>
</protein>
<comment type="caution">
    <text evidence="2">The sequence shown here is derived from an EMBL/GenBank/DDBJ whole genome shotgun (WGS) entry which is preliminary data.</text>
</comment>
<name>A0ABD0NEZ4_CIRMR</name>
<organism evidence="2 3">
    <name type="scientific">Cirrhinus mrigala</name>
    <name type="common">Mrigala</name>
    <dbReference type="NCBI Taxonomy" id="683832"/>
    <lineage>
        <taxon>Eukaryota</taxon>
        <taxon>Metazoa</taxon>
        <taxon>Chordata</taxon>
        <taxon>Craniata</taxon>
        <taxon>Vertebrata</taxon>
        <taxon>Euteleostomi</taxon>
        <taxon>Actinopterygii</taxon>
        <taxon>Neopterygii</taxon>
        <taxon>Teleostei</taxon>
        <taxon>Ostariophysi</taxon>
        <taxon>Cypriniformes</taxon>
        <taxon>Cyprinidae</taxon>
        <taxon>Labeoninae</taxon>
        <taxon>Labeonini</taxon>
        <taxon>Cirrhinus</taxon>
    </lineage>
</organism>
<dbReference type="AlphaFoldDB" id="A0ABD0NEZ4"/>
<feature type="compositionally biased region" description="Acidic residues" evidence="1">
    <location>
        <begin position="1"/>
        <end position="25"/>
    </location>
</feature>
<reference evidence="2 3" key="1">
    <citation type="submission" date="2024-05" db="EMBL/GenBank/DDBJ databases">
        <title>Genome sequencing and assembly of Indian major carp, Cirrhinus mrigala (Hamilton, 1822).</title>
        <authorList>
            <person name="Mohindra V."/>
            <person name="Chowdhury L.M."/>
            <person name="Lal K."/>
            <person name="Jena J.K."/>
        </authorList>
    </citation>
    <scope>NUCLEOTIDE SEQUENCE [LARGE SCALE GENOMIC DNA]</scope>
    <source>
        <strain evidence="2">CM1030</strain>
        <tissue evidence="2">Blood</tissue>
    </source>
</reference>
<dbReference type="PANTHER" id="PTHR33480:SF5">
    <property type="entry name" value="SI:DKEY-51D8.9"/>
    <property type="match status" value="1"/>
</dbReference>
<accession>A0ABD0NEZ4</accession>
<sequence>SDELFDSTPESSDDYVPDTTSESDGDVSLTPNRTKHQLLDELDVDESGLVSSPDCDTTTSDKMHSLASEASGTGEEPSSSQDTTDGVVVSAYQKRDGARVYNKRHYCLYCTKSYAKMARHLESSHEDKSDVARALSFPKGSKERKRQLDYIRNRGNHAHNAAVMESGKGELVPFKRPRKKVQGENFMHCAYCQGLFTRKVLWRHMRTCRLQPQSVAPKPGRNRVQSMCTYTGPVPSDMTKQLWGVIGAMNPDPITDIIKNDRVITEIGQHLLNKGGLSDKNKQCVREKMRELGRLIQNARKVTSLKTLEDCVNPKKYMETVKAVKYTCGYDSETDKFMIPSLANKLGNSLVKVSKLLKARGLINNDKQLVKNSSEFQEVHANKWNETISATALRNIREAKWNVPTLMPFTEDVQKMHTFLSQVQDEWFNQPVLINMRINNTALHFPIACNTYGKVQFRVHMIRQSFPLTSVESRCVRIPRSIFYGRDVTSEARFARFT</sequence>
<feature type="region of interest" description="Disordered" evidence="1">
    <location>
        <begin position="1"/>
        <end position="86"/>
    </location>
</feature>
<feature type="region of interest" description="Disordered" evidence="1">
    <location>
        <begin position="122"/>
        <end position="145"/>
    </location>
</feature>
<dbReference type="Proteomes" id="UP001529510">
    <property type="component" value="Unassembled WGS sequence"/>
</dbReference>
<dbReference type="EMBL" id="JAMKFB020000022">
    <property type="protein sequence ID" value="KAL0159646.1"/>
    <property type="molecule type" value="Genomic_DNA"/>
</dbReference>
<dbReference type="PANTHER" id="PTHR33480">
    <property type="entry name" value="SET DOMAIN-CONTAINING PROTEIN-RELATED"/>
    <property type="match status" value="1"/>
</dbReference>
<evidence type="ECO:0000313" key="3">
    <source>
        <dbReference type="Proteomes" id="UP001529510"/>
    </source>
</evidence>